<dbReference type="Gene3D" id="1.10.10.10">
    <property type="entry name" value="Winged helix-like DNA-binding domain superfamily/Winged helix DNA-binding domain"/>
    <property type="match status" value="1"/>
</dbReference>
<evidence type="ECO:0000259" key="6">
    <source>
        <dbReference type="PROSITE" id="PS51898"/>
    </source>
</evidence>
<dbReference type="InterPro" id="IPR013762">
    <property type="entry name" value="Integrase-like_cat_sf"/>
</dbReference>
<dbReference type="SUPFAM" id="SSF56349">
    <property type="entry name" value="DNA breaking-rejoining enzymes"/>
    <property type="match status" value="1"/>
</dbReference>
<dbReference type="SMART" id="SM00345">
    <property type="entry name" value="HTH_GNTR"/>
    <property type="match status" value="1"/>
</dbReference>
<evidence type="ECO:0000256" key="1">
    <source>
        <dbReference type="ARBA" id="ARBA00023015"/>
    </source>
</evidence>
<gene>
    <name evidence="7" type="ORF">ACFSCY_32630</name>
</gene>
<keyword evidence="3" id="KW-0804">Transcription</keyword>
<dbReference type="EMBL" id="JBHUCP010000028">
    <property type="protein sequence ID" value="MFD1534172.1"/>
    <property type="molecule type" value="Genomic_DNA"/>
</dbReference>
<dbReference type="Pfam" id="PF00589">
    <property type="entry name" value="Phage_integrase"/>
    <property type="match status" value="1"/>
</dbReference>
<sequence>MAAVELQRVQARAAALGLTLPPDAFLFSGSPGSFLTPDSVTQRYDRMVTRLGIGTTLHKLRHYSATELIAGGVDPRTVAGRLGHGGGGTTTLKTYTAWVAEADQRAAKGLGAGMPRRPAEMDPAERIRSKPRYPYEIVASALARQIAEGALPVGSDVPSAADLADKHDVSLATANRSLALVRDWGLLERDGRYRLRVADLADVQQDAEAPAAGSVTARLSDSEGDILLDLTIRHCGGVVARFSSVVDPRNAGELQQVLTDAVLRRGGDIGALNEYEMDVHRADETEPMVTFVASRRTA</sequence>
<keyword evidence="4" id="KW-0233">DNA recombination</keyword>
<dbReference type="RefSeq" id="WP_343984507.1">
    <property type="nucleotide sequence ID" value="NZ_BAAAJG010000023.1"/>
</dbReference>
<evidence type="ECO:0000313" key="8">
    <source>
        <dbReference type="Proteomes" id="UP001597145"/>
    </source>
</evidence>
<keyword evidence="8" id="KW-1185">Reference proteome</keyword>
<name>A0ABW4FYP9_9PSEU</name>
<evidence type="ECO:0000259" key="5">
    <source>
        <dbReference type="PROSITE" id="PS50949"/>
    </source>
</evidence>
<evidence type="ECO:0000256" key="3">
    <source>
        <dbReference type="ARBA" id="ARBA00023163"/>
    </source>
</evidence>
<keyword evidence="2" id="KW-0238">DNA-binding</keyword>
<dbReference type="PROSITE" id="PS51898">
    <property type="entry name" value="TYR_RECOMBINASE"/>
    <property type="match status" value="1"/>
</dbReference>
<organism evidence="7 8">
    <name type="scientific">Pseudonocardia aurantiaca</name>
    <dbReference type="NCBI Taxonomy" id="75290"/>
    <lineage>
        <taxon>Bacteria</taxon>
        <taxon>Bacillati</taxon>
        <taxon>Actinomycetota</taxon>
        <taxon>Actinomycetes</taxon>
        <taxon>Pseudonocardiales</taxon>
        <taxon>Pseudonocardiaceae</taxon>
        <taxon>Pseudonocardia</taxon>
    </lineage>
</organism>
<reference evidence="8" key="1">
    <citation type="journal article" date="2019" name="Int. J. Syst. Evol. Microbiol.">
        <title>The Global Catalogue of Microorganisms (GCM) 10K type strain sequencing project: providing services to taxonomists for standard genome sequencing and annotation.</title>
        <authorList>
            <consortium name="The Broad Institute Genomics Platform"/>
            <consortium name="The Broad Institute Genome Sequencing Center for Infectious Disease"/>
            <person name="Wu L."/>
            <person name="Ma J."/>
        </authorList>
    </citation>
    <scope>NUCLEOTIDE SEQUENCE [LARGE SCALE GENOMIC DNA]</scope>
    <source>
        <strain evidence="8">JCM 12165</strain>
    </source>
</reference>
<feature type="domain" description="HTH gntR-type" evidence="5">
    <location>
        <begin position="132"/>
        <end position="200"/>
    </location>
</feature>
<accession>A0ABW4FYP9</accession>
<evidence type="ECO:0000313" key="7">
    <source>
        <dbReference type="EMBL" id="MFD1534172.1"/>
    </source>
</evidence>
<keyword evidence="1" id="KW-0805">Transcription regulation</keyword>
<dbReference type="Gene3D" id="1.10.443.10">
    <property type="entry name" value="Intergrase catalytic core"/>
    <property type="match status" value="1"/>
</dbReference>
<dbReference type="Pfam" id="PF00392">
    <property type="entry name" value="GntR"/>
    <property type="match status" value="1"/>
</dbReference>
<dbReference type="Proteomes" id="UP001597145">
    <property type="component" value="Unassembled WGS sequence"/>
</dbReference>
<comment type="caution">
    <text evidence="7">The sequence shown here is derived from an EMBL/GenBank/DDBJ whole genome shotgun (WGS) entry which is preliminary data.</text>
</comment>
<dbReference type="InterPro" id="IPR036388">
    <property type="entry name" value="WH-like_DNA-bd_sf"/>
</dbReference>
<feature type="domain" description="Tyr recombinase" evidence="6">
    <location>
        <begin position="1"/>
        <end position="109"/>
    </location>
</feature>
<evidence type="ECO:0000256" key="2">
    <source>
        <dbReference type="ARBA" id="ARBA00023125"/>
    </source>
</evidence>
<evidence type="ECO:0000256" key="4">
    <source>
        <dbReference type="ARBA" id="ARBA00023172"/>
    </source>
</evidence>
<dbReference type="PROSITE" id="PS50949">
    <property type="entry name" value="HTH_GNTR"/>
    <property type="match status" value="1"/>
</dbReference>
<dbReference type="InterPro" id="IPR036390">
    <property type="entry name" value="WH_DNA-bd_sf"/>
</dbReference>
<protein>
    <submittedName>
        <fullName evidence="7">Tyrosine-type recombinase/integrase</fullName>
    </submittedName>
</protein>
<dbReference type="InterPro" id="IPR002104">
    <property type="entry name" value="Integrase_catalytic"/>
</dbReference>
<dbReference type="InterPro" id="IPR000524">
    <property type="entry name" value="Tscrpt_reg_HTH_GntR"/>
</dbReference>
<dbReference type="InterPro" id="IPR011010">
    <property type="entry name" value="DNA_brk_join_enz"/>
</dbReference>
<dbReference type="SUPFAM" id="SSF46785">
    <property type="entry name" value="Winged helix' DNA-binding domain"/>
    <property type="match status" value="1"/>
</dbReference>
<proteinExistence type="predicted"/>